<dbReference type="InterPro" id="IPR036259">
    <property type="entry name" value="MFS_trans_sf"/>
</dbReference>
<gene>
    <name evidence="2" type="ORF">S06H3_08204</name>
</gene>
<protein>
    <recommendedName>
        <fullName evidence="3">MFS transporter</fullName>
    </recommendedName>
</protein>
<keyword evidence="1" id="KW-1133">Transmembrane helix</keyword>
<dbReference type="SUPFAM" id="SSF103473">
    <property type="entry name" value="MFS general substrate transporter"/>
    <property type="match status" value="1"/>
</dbReference>
<comment type="caution">
    <text evidence="2">The sequence shown here is derived from an EMBL/GenBank/DDBJ whole genome shotgun (WGS) entry which is preliminary data.</text>
</comment>
<sequence length="90" mass="10035">GMGGYVNGERGEKFYALGNSPIPAATMLSYFFFPWLGKLSISVVFSLASLFIFLAIILIFFAPELLPEKVLKKRELKGYVEKVKKIAEQG</sequence>
<keyword evidence="1" id="KW-0472">Membrane</keyword>
<keyword evidence="1" id="KW-0812">Transmembrane</keyword>
<reference evidence="2" key="1">
    <citation type="journal article" date="2014" name="Front. Microbiol.">
        <title>High frequency of phylogenetically diverse reductive dehalogenase-homologous genes in deep subseafloor sedimentary metagenomes.</title>
        <authorList>
            <person name="Kawai M."/>
            <person name="Futagami T."/>
            <person name="Toyoda A."/>
            <person name="Takaki Y."/>
            <person name="Nishi S."/>
            <person name="Hori S."/>
            <person name="Arai W."/>
            <person name="Tsubouchi T."/>
            <person name="Morono Y."/>
            <person name="Uchiyama I."/>
            <person name="Ito T."/>
            <person name="Fujiyama A."/>
            <person name="Inagaki F."/>
            <person name="Takami H."/>
        </authorList>
    </citation>
    <scope>NUCLEOTIDE SEQUENCE</scope>
    <source>
        <strain evidence="2">Expedition CK06-06</strain>
    </source>
</reference>
<name>X1LM32_9ZZZZ</name>
<evidence type="ECO:0000256" key="1">
    <source>
        <dbReference type="SAM" id="Phobius"/>
    </source>
</evidence>
<evidence type="ECO:0008006" key="3">
    <source>
        <dbReference type="Google" id="ProtNLM"/>
    </source>
</evidence>
<feature type="transmembrane region" description="Helical" evidence="1">
    <location>
        <begin position="14"/>
        <end position="33"/>
    </location>
</feature>
<dbReference type="EMBL" id="BARV01003429">
    <property type="protein sequence ID" value="GAI06886.1"/>
    <property type="molecule type" value="Genomic_DNA"/>
</dbReference>
<evidence type="ECO:0000313" key="2">
    <source>
        <dbReference type="EMBL" id="GAI06886.1"/>
    </source>
</evidence>
<feature type="non-terminal residue" evidence="2">
    <location>
        <position position="1"/>
    </location>
</feature>
<proteinExistence type="predicted"/>
<accession>X1LM32</accession>
<organism evidence="2">
    <name type="scientific">marine sediment metagenome</name>
    <dbReference type="NCBI Taxonomy" id="412755"/>
    <lineage>
        <taxon>unclassified sequences</taxon>
        <taxon>metagenomes</taxon>
        <taxon>ecological metagenomes</taxon>
    </lineage>
</organism>
<dbReference type="AlphaFoldDB" id="X1LM32"/>
<feature type="transmembrane region" description="Helical" evidence="1">
    <location>
        <begin position="39"/>
        <end position="62"/>
    </location>
</feature>